<sequence>MINRYLDPQELRPMHIQKKSLRNLLLSGGTVSLLWSAQAMAADTGGVDVRALAELVKSQARQIQALQSRLDAIEHVPAHKAPASVSHHHSVAEVNQPHVGMPIHGNTQTASVVNEPKSATSPDVTPVFNGAVVPHTTSTAFSDPGLSAYPLKAAAPGTSGAVSAMPSGSAPVYGVESSIPYSSHTTTVGGLVLKWGRGLPAITTPDGQYSIRIRGRILADYGASFGSDYHEQNVSRTRLRAARLGVEGRAKQLSWVFESDFADNSPSIMSAFATWSTKFGSHLTEFSLGNKFNERGFDGSTGSDATVFLDRDLVANAILPVKGWYGLGGAFKIFGENWHFAAQISGDDVNSVNSANNLRDDLTYEARAHWIPYRSKESLIHLGAWGFYEDVKPTAQFTQNIRLLARTDDAFSARINTVPLANSLAGGLEFFAIWKSAWLLGEYGVRHMQFRNSYNGVDLGGHTGTMQAASLQAGLFLTGETPNYFAHTGQWAAPRVLSPVLDGGPGAWEVALRGDWLDANDIPSGGNAWTTTAGVNWYLVNYARLMLNYTYARVNNRTSQYPGVTGGNIVGMRAGITF</sequence>
<reference evidence="4 6" key="3">
    <citation type="journal article" date="2020" name="Int. J. Syst. Evol. Microbiol.">
        <title>Novel acetic acid bacteria from cider fermentations: Acetobacter conturbans sp. nov. and Acetobacter fallax sp. nov.</title>
        <authorList>
            <person name="Sombolestani A.S."/>
            <person name="Cleenwerck I."/>
            <person name="Cnockaert M."/>
            <person name="Borremans W."/>
            <person name="Wieme A.D."/>
            <person name="De Vuyst L."/>
            <person name="Vandamme P."/>
        </authorList>
    </citation>
    <scope>NUCLEOTIDE SEQUENCE [LARGE SCALE GENOMIC DNA]</scope>
    <source>
        <strain evidence="4 6">LMG 23848</strain>
    </source>
</reference>
<dbReference type="InterPro" id="IPR010870">
    <property type="entry name" value="Porin_O/P"/>
</dbReference>
<gene>
    <name evidence="3" type="primary">oprO</name>
    <name evidence="3" type="ORF">AGA_1P124</name>
    <name evidence="4" type="ORF">GOB80_12550</name>
</gene>
<evidence type="ECO:0000313" key="6">
    <source>
        <dbReference type="Proteomes" id="UP000657200"/>
    </source>
</evidence>
<name>A0A0U5F6R4_9PROT</name>
<dbReference type="EMBL" id="LN609303">
    <property type="protein sequence ID" value="CEF57429.1"/>
    <property type="molecule type" value="Genomic_DNA"/>
</dbReference>
<geneLocation type="plasmid" evidence="5">
    <name>1P</name>
</geneLocation>
<keyword evidence="2" id="KW-0732">Signal</keyword>
<organism evidence="3 5">
    <name type="scientific">Acetobacter ghanensis</name>
    <dbReference type="NCBI Taxonomy" id="431306"/>
    <lineage>
        <taxon>Bacteria</taxon>
        <taxon>Pseudomonadati</taxon>
        <taxon>Pseudomonadota</taxon>
        <taxon>Alphaproteobacteria</taxon>
        <taxon>Acetobacterales</taxon>
        <taxon>Acetobacteraceae</taxon>
        <taxon>Acetobacter</taxon>
    </lineage>
</organism>
<feature type="signal peptide" evidence="2">
    <location>
        <begin position="1"/>
        <end position="41"/>
    </location>
</feature>
<evidence type="ECO:0000313" key="3">
    <source>
        <dbReference type="EMBL" id="CEF57429.1"/>
    </source>
</evidence>
<evidence type="ECO:0000256" key="1">
    <source>
        <dbReference type="SAM" id="Coils"/>
    </source>
</evidence>
<dbReference type="EMBL" id="WOTE01000013">
    <property type="protein sequence ID" value="NHO40486.1"/>
    <property type="molecule type" value="Genomic_DNA"/>
</dbReference>
<accession>A0A0U5F6R4</accession>
<dbReference type="Pfam" id="PF07396">
    <property type="entry name" value="Porin_O_P"/>
    <property type="match status" value="1"/>
</dbReference>
<dbReference type="OrthoDB" id="7217987at2"/>
<feature type="coiled-coil region" evidence="1">
    <location>
        <begin position="49"/>
        <end position="76"/>
    </location>
</feature>
<dbReference type="Gene3D" id="2.40.160.10">
    <property type="entry name" value="Porin"/>
    <property type="match status" value="1"/>
</dbReference>
<dbReference type="PATRIC" id="fig|431306.5.peg.2862"/>
<dbReference type="Proteomes" id="UP000657200">
    <property type="component" value="Unassembled WGS sequence"/>
</dbReference>
<keyword evidence="1" id="KW-0175">Coiled coil</keyword>
<proteinExistence type="predicted"/>
<feature type="chain" id="PRO_5006856624" evidence="2">
    <location>
        <begin position="42"/>
        <end position="578"/>
    </location>
</feature>
<reference evidence="5" key="1">
    <citation type="submission" date="2014-09" db="EMBL/GenBank/DDBJ databases">
        <authorList>
            <person name="Illeghems K.G."/>
        </authorList>
    </citation>
    <scope>NUCLEOTIDE SEQUENCE [LARGE SCALE GENOMIC DNA]</scope>
    <source>
        <strain evidence="5">LMG 23848T</strain>
        <plasmid evidence="5">1P</plasmid>
    </source>
</reference>
<protein>
    <submittedName>
        <fullName evidence="3">Phosphate-selective porin O and P</fullName>
    </submittedName>
</protein>
<dbReference type="SUPFAM" id="SSF56935">
    <property type="entry name" value="Porins"/>
    <property type="match status" value="1"/>
</dbReference>
<keyword evidence="6" id="KW-1185">Reference proteome</keyword>
<dbReference type="Proteomes" id="UP000068250">
    <property type="component" value="Plasmid 1P"/>
</dbReference>
<dbReference type="InterPro" id="IPR023614">
    <property type="entry name" value="Porin_dom_sf"/>
</dbReference>
<reference evidence="3" key="2">
    <citation type="submission" date="2014-09" db="EMBL/GenBank/DDBJ databases">
        <authorList>
            <person name="Magalhaes I.L.F."/>
            <person name="Oliveira U."/>
            <person name="Santos F.R."/>
            <person name="Vidigal T.H.D.A."/>
            <person name="Brescovit A.D."/>
            <person name="Santos A.J."/>
        </authorList>
    </citation>
    <scope>NUCLEOTIDE SEQUENCE</scope>
    <source>
        <strain evidence="3">LMG 23848T</strain>
    </source>
</reference>
<dbReference type="AlphaFoldDB" id="A0A0U5F6R4"/>
<dbReference type="RefSeq" id="WP_083503720.1">
    <property type="nucleotide sequence ID" value="NZ_LN609303.1"/>
</dbReference>
<evidence type="ECO:0000313" key="4">
    <source>
        <dbReference type="EMBL" id="NHO40486.1"/>
    </source>
</evidence>
<evidence type="ECO:0000313" key="5">
    <source>
        <dbReference type="Proteomes" id="UP000068250"/>
    </source>
</evidence>
<evidence type="ECO:0000256" key="2">
    <source>
        <dbReference type="SAM" id="SignalP"/>
    </source>
</evidence>